<evidence type="ECO:0000313" key="2">
    <source>
        <dbReference type="Proteomes" id="UP000275078"/>
    </source>
</evidence>
<sequence length="324" mass="37233">MAKVIDFVEDILLPKLQKYLRYNHKSDLDGSKRIVSFTKEGLDLDKIRKSPRFTLKTLYDEEERDYHVHELPLRKVEVFVKMIEFKGEEAKQRSNVRRFGADPDDPREKTSASDYLLFEPSAFELLLACCYLPLESTLDKKLIYDIFNDESGTSAAKEGQLIRCGRLFAMSHMFMAQGEFITYAMDRAGVILRGGLNSWTLESIPRFIAVEFVEVVFFVYSHIGLDEAALTTSANCRANTGDPWQCQWDNIKKRENGVRRQLSQALAWYLTRIKRAGAMPRLRAVIADCPLVACDIFGPDDDPMQLASPTVFQHDEEKRRLGQR</sequence>
<dbReference type="EMBL" id="ML119670">
    <property type="protein sequence ID" value="RPA82537.1"/>
    <property type="molecule type" value="Genomic_DNA"/>
</dbReference>
<accession>A0A3N4IAP1</accession>
<dbReference type="AlphaFoldDB" id="A0A3N4IAP1"/>
<dbReference type="Proteomes" id="UP000275078">
    <property type="component" value="Unassembled WGS sequence"/>
</dbReference>
<reference evidence="1 2" key="1">
    <citation type="journal article" date="2018" name="Nat. Ecol. Evol.">
        <title>Pezizomycetes genomes reveal the molecular basis of ectomycorrhizal truffle lifestyle.</title>
        <authorList>
            <person name="Murat C."/>
            <person name="Payen T."/>
            <person name="Noel B."/>
            <person name="Kuo A."/>
            <person name="Morin E."/>
            <person name="Chen J."/>
            <person name="Kohler A."/>
            <person name="Krizsan K."/>
            <person name="Balestrini R."/>
            <person name="Da Silva C."/>
            <person name="Montanini B."/>
            <person name="Hainaut M."/>
            <person name="Levati E."/>
            <person name="Barry K.W."/>
            <person name="Belfiori B."/>
            <person name="Cichocki N."/>
            <person name="Clum A."/>
            <person name="Dockter R.B."/>
            <person name="Fauchery L."/>
            <person name="Guy J."/>
            <person name="Iotti M."/>
            <person name="Le Tacon F."/>
            <person name="Lindquist E.A."/>
            <person name="Lipzen A."/>
            <person name="Malagnac F."/>
            <person name="Mello A."/>
            <person name="Molinier V."/>
            <person name="Miyauchi S."/>
            <person name="Poulain J."/>
            <person name="Riccioni C."/>
            <person name="Rubini A."/>
            <person name="Sitrit Y."/>
            <person name="Splivallo R."/>
            <person name="Traeger S."/>
            <person name="Wang M."/>
            <person name="Zifcakova L."/>
            <person name="Wipf D."/>
            <person name="Zambonelli A."/>
            <person name="Paolocci F."/>
            <person name="Nowrousian M."/>
            <person name="Ottonello S."/>
            <person name="Baldrian P."/>
            <person name="Spatafora J.W."/>
            <person name="Henrissat B."/>
            <person name="Nagy L.G."/>
            <person name="Aury J.M."/>
            <person name="Wincker P."/>
            <person name="Grigoriev I.V."/>
            <person name="Bonfante P."/>
            <person name="Martin F.M."/>
        </authorList>
    </citation>
    <scope>NUCLEOTIDE SEQUENCE [LARGE SCALE GENOMIC DNA]</scope>
    <source>
        <strain evidence="1 2">RN42</strain>
    </source>
</reference>
<keyword evidence="2" id="KW-1185">Reference proteome</keyword>
<name>A0A3N4IAP1_ASCIM</name>
<organism evidence="1 2">
    <name type="scientific">Ascobolus immersus RN42</name>
    <dbReference type="NCBI Taxonomy" id="1160509"/>
    <lineage>
        <taxon>Eukaryota</taxon>
        <taxon>Fungi</taxon>
        <taxon>Dikarya</taxon>
        <taxon>Ascomycota</taxon>
        <taxon>Pezizomycotina</taxon>
        <taxon>Pezizomycetes</taxon>
        <taxon>Pezizales</taxon>
        <taxon>Ascobolaceae</taxon>
        <taxon>Ascobolus</taxon>
    </lineage>
</organism>
<evidence type="ECO:0000313" key="1">
    <source>
        <dbReference type="EMBL" id="RPA82537.1"/>
    </source>
</evidence>
<gene>
    <name evidence="1" type="ORF">BJ508DRAFT_344050</name>
</gene>
<proteinExistence type="predicted"/>
<protein>
    <submittedName>
        <fullName evidence="1">Uncharacterized protein</fullName>
    </submittedName>
</protein>